<protein>
    <recommendedName>
        <fullName evidence="2">Homing endonuclease LAGLIDADG domain-containing protein</fullName>
    </recommendedName>
</protein>
<sequence length="165" mass="18581">MYYKGELKKYITVGLIFGCVPMWQELKDNGLYGSKSERKEIPQVIKDLVLAARKKKGDQWYETSEGKTALAWLLGIFDADGGYRGGRSGLIYSSSEQLLEDLKELFDIKNGVNEAVKPGTVKFAFDRAYISKGFYSITLGPDLYEEIINSFKGGLKRKRPLGFSI</sequence>
<dbReference type="InterPro" id="IPR027434">
    <property type="entry name" value="Homing_endonucl"/>
</dbReference>
<dbReference type="GO" id="GO:0004519">
    <property type="term" value="F:endonuclease activity"/>
    <property type="evidence" value="ECO:0007669"/>
    <property type="project" value="InterPro"/>
</dbReference>
<dbReference type="EMBL" id="BARS01054574">
    <property type="protein sequence ID" value="GAG49959.1"/>
    <property type="molecule type" value="Genomic_DNA"/>
</dbReference>
<reference evidence="1" key="1">
    <citation type="journal article" date="2014" name="Front. Microbiol.">
        <title>High frequency of phylogenetically diverse reductive dehalogenase-homologous genes in deep subseafloor sedimentary metagenomes.</title>
        <authorList>
            <person name="Kawai M."/>
            <person name="Futagami T."/>
            <person name="Toyoda A."/>
            <person name="Takaki Y."/>
            <person name="Nishi S."/>
            <person name="Hori S."/>
            <person name="Arai W."/>
            <person name="Tsubouchi T."/>
            <person name="Morono Y."/>
            <person name="Uchiyama I."/>
            <person name="Ito T."/>
            <person name="Fujiyama A."/>
            <person name="Inagaki F."/>
            <person name="Takami H."/>
        </authorList>
    </citation>
    <scope>NUCLEOTIDE SEQUENCE</scope>
    <source>
        <strain evidence="1">Expedition CK06-06</strain>
    </source>
</reference>
<gene>
    <name evidence="1" type="ORF">S01H1_80770</name>
</gene>
<dbReference type="AlphaFoldDB" id="X0Y2A7"/>
<evidence type="ECO:0000313" key="1">
    <source>
        <dbReference type="EMBL" id="GAG49959.1"/>
    </source>
</evidence>
<dbReference type="SUPFAM" id="SSF55608">
    <property type="entry name" value="Homing endonucleases"/>
    <property type="match status" value="1"/>
</dbReference>
<evidence type="ECO:0008006" key="2">
    <source>
        <dbReference type="Google" id="ProtNLM"/>
    </source>
</evidence>
<dbReference type="Gene3D" id="3.10.28.10">
    <property type="entry name" value="Homing endonucleases"/>
    <property type="match status" value="1"/>
</dbReference>
<organism evidence="1">
    <name type="scientific">marine sediment metagenome</name>
    <dbReference type="NCBI Taxonomy" id="412755"/>
    <lineage>
        <taxon>unclassified sequences</taxon>
        <taxon>metagenomes</taxon>
        <taxon>ecological metagenomes</taxon>
    </lineage>
</organism>
<accession>X0Y2A7</accession>
<comment type="caution">
    <text evidence="1">The sequence shown here is derived from an EMBL/GenBank/DDBJ whole genome shotgun (WGS) entry which is preliminary data.</text>
</comment>
<proteinExistence type="predicted"/>
<name>X0Y2A7_9ZZZZ</name>